<comment type="subcellular location">
    <subcellularLocation>
        <location evidence="1">Membrane</location>
        <topology evidence="1">Multi-pass membrane protein</topology>
    </subcellularLocation>
</comment>
<evidence type="ECO:0000256" key="2">
    <source>
        <dbReference type="ARBA" id="ARBA00022448"/>
    </source>
</evidence>
<dbReference type="Pfam" id="PF07690">
    <property type="entry name" value="MFS_1"/>
    <property type="match status" value="1"/>
</dbReference>
<feature type="domain" description="Major facilitator superfamily (MFS) profile" evidence="7">
    <location>
        <begin position="21"/>
        <end position="464"/>
    </location>
</feature>
<dbReference type="Proteomes" id="UP000430368">
    <property type="component" value="Chromosome"/>
</dbReference>
<feature type="transmembrane region" description="Helical" evidence="6">
    <location>
        <begin position="402"/>
        <end position="422"/>
    </location>
</feature>
<feature type="transmembrane region" description="Helical" evidence="6">
    <location>
        <begin position="338"/>
        <end position="359"/>
    </location>
</feature>
<feature type="transmembrane region" description="Helical" evidence="6">
    <location>
        <begin position="86"/>
        <end position="104"/>
    </location>
</feature>
<evidence type="ECO:0000256" key="6">
    <source>
        <dbReference type="SAM" id="Phobius"/>
    </source>
</evidence>
<feature type="transmembrane region" description="Helical" evidence="6">
    <location>
        <begin position="152"/>
        <end position="170"/>
    </location>
</feature>
<feature type="transmembrane region" description="Helical" evidence="6">
    <location>
        <begin position="308"/>
        <end position="331"/>
    </location>
</feature>
<dbReference type="InterPro" id="IPR011701">
    <property type="entry name" value="MFS"/>
</dbReference>
<dbReference type="PROSITE" id="PS50850">
    <property type="entry name" value="MFS"/>
    <property type="match status" value="1"/>
</dbReference>
<sequence>MLFIVMHNKEGRMLRKKEDLFFLSVMIVTFMIGFDTTGLGVAIPDIAVRLGFGIKEGTWLSVSYTAGFAAFLLPAGIITDKTGYRLTLLSSLSVFVLSSVYSTYCETLTEFTTIRLIQGISAAFLNTSAMALLNVLYPIGGPRDRAGAFKKWSMFLGLSFALGPILGSLIVSYLSWGWIMLINIPLSLVVLFPFVGSTAMETFKKGALGQVSLTSTLPATIILLFITMNPYFNQTFSGLGRHLFYAIIIACLIVLGSLHLFSSKSFTRLPELKNVNFLISLLLPIFFSISYWSLFVTLPGYITVKFNYSPMMVMTSMLCLSIPLTLIPVFTLQDKLKLNAMSGFVFIALGLLALAYLFNTNVKHQGLLLDITLFIMGCGAAILNPIMARVVMDNVAPENSGLAAAITSTLRQMGFAVGVAFYSLMTDSNISNGLNISESHAFIASSILPLIALSICIYLNKRSQLLSKAH</sequence>
<dbReference type="PANTHER" id="PTHR42718">
    <property type="entry name" value="MAJOR FACILITATOR SUPERFAMILY MULTIDRUG TRANSPORTER MFSC"/>
    <property type="match status" value="1"/>
</dbReference>
<feature type="transmembrane region" description="Helical" evidence="6">
    <location>
        <begin position="116"/>
        <end position="140"/>
    </location>
</feature>
<organism evidence="8 9">
    <name type="scientific">Serratia rhizosphaerae</name>
    <dbReference type="NCBI Taxonomy" id="2597702"/>
    <lineage>
        <taxon>Bacteria</taxon>
        <taxon>Pseudomonadati</taxon>
        <taxon>Pseudomonadota</taxon>
        <taxon>Gammaproteobacteria</taxon>
        <taxon>Enterobacterales</taxon>
        <taxon>Yersiniaceae</taxon>
        <taxon>Serratia</taxon>
    </lineage>
</organism>
<proteinExistence type="predicted"/>
<feature type="transmembrane region" description="Helical" evidence="6">
    <location>
        <begin position="243"/>
        <end position="263"/>
    </location>
</feature>
<evidence type="ECO:0000256" key="3">
    <source>
        <dbReference type="ARBA" id="ARBA00022692"/>
    </source>
</evidence>
<feature type="transmembrane region" description="Helical" evidence="6">
    <location>
        <begin position="275"/>
        <end position="302"/>
    </location>
</feature>
<dbReference type="InterPro" id="IPR036259">
    <property type="entry name" value="MFS_trans_sf"/>
</dbReference>
<feature type="transmembrane region" description="Helical" evidence="6">
    <location>
        <begin position="371"/>
        <end position="390"/>
    </location>
</feature>
<dbReference type="EMBL" id="CP041764">
    <property type="protein sequence ID" value="QHA87652.1"/>
    <property type="molecule type" value="Genomic_DNA"/>
</dbReference>
<keyword evidence="2" id="KW-0813">Transport</keyword>
<evidence type="ECO:0000313" key="8">
    <source>
        <dbReference type="EMBL" id="QHA87652.1"/>
    </source>
</evidence>
<dbReference type="Gene3D" id="1.20.1250.20">
    <property type="entry name" value="MFS general substrate transporter like domains"/>
    <property type="match status" value="1"/>
</dbReference>
<keyword evidence="4 6" id="KW-1133">Transmembrane helix</keyword>
<accession>A0ABX6GN35</accession>
<keyword evidence="9" id="KW-1185">Reference proteome</keyword>
<feature type="transmembrane region" description="Helical" evidence="6">
    <location>
        <begin position="58"/>
        <end position="79"/>
    </location>
</feature>
<name>A0ABX6GN35_9GAMM</name>
<dbReference type="InterPro" id="IPR020846">
    <property type="entry name" value="MFS_dom"/>
</dbReference>
<gene>
    <name evidence="8" type="ORF">FO014_12205</name>
</gene>
<feature type="transmembrane region" description="Helical" evidence="6">
    <location>
        <begin position="442"/>
        <end position="460"/>
    </location>
</feature>
<evidence type="ECO:0000256" key="5">
    <source>
        <dbReference type="ARBA" id="ARBA00023136"/>
    </source>
</evidence>
<keyword evidence="5 6" id="KW-0472">Membrane</keyword>
<feature type="transmembrane region" description="Helical" evidence="6">
    <location>
        <begin position="20"/>
        <end position="43"/>
    </location>
</feature>
<evidence type="ECO:0000256" key="4">
    <source>
        <dbReference type="ARBA" id="ARBA00022989"/>
    </source>
</evidence>
<feature type="transmembrane region" description="Helical" evidence="6">
    <location>
        <begin position="207"/>
        <end position="231"/>
    </location>
</feature>
<feature type="transmembrane region" description="Helical" evidence="6">
    <location>
        <begin position="176"/>
        <end position="195"/>
    </location>
</feature>
<evidence type="ECO:0000256" key="1">
    <source>
        <dbReference type="ARBA" id="ARBA00004141"/>
    </source>
</evidence>
<evidence type="ECO:0000259" key="7">
    <source>
        <dbReference type="PROSITE" id="PS50850"/>
    </source>
</evidence>
<evidence type="ECO:0000313" key="9">
    <source>
        <dbReference type="Proteomes" id="UP000430368"/>
    </source>
</evidence>
<dbReference type="SUPFAM" id="SSF103473">
    <property type="entry name" value="MFS general substrate transporter"/>
    <property type="match status" value="1"/>
</dbReference>
<dbReference type="PANTHER" id="PTHR42718:SF9">
    <property type="entry name" value="MAJOR FACILITATOR SUPERFAMILY MULTIDRUG TRANSPORTER MFSC"/>
    <property type="match status" value="1"/>
</dbReference>
<protein>
    <submittedName>
        <fullName evidence="8">MFS transporter</fullName>
    </submittedName>
</protein>
<keyword evidence="3 6" id="KW-0812">Transmembrane</keyword>
<reference evidence="8 9" key="1">
    <citation type="submission" date="2019-07" db="EMBL/GenBank/DDBJ databases">
        <title>Serratia dokdonensis sp. nov., an elicitor of systemic resistance in Nicotiana Tabacum.</title>
        <authorList>
            <person name="Son J.-S."/>
            <person name="Hwang Y.-J."/>
            <person name="Lee S.-Y."/>
            <person name="Ghim S.-Y."/>
        </authorList>
    </citation>
    <scope>NUCLEOTIDE SEQUENCE [LARGE SCALE GENOMIC DNA]</scope>
    <source>
        <strain evidence="8 9">KUDC3025</strain>
    </source>
</reference>